<evidence type="ECO:0000313" key="5">
    <source>
        <dbReference type="Proteomes" id="UP000234748"/>
    </source>
</evidence>
<dbReference type="GO" id="GO:0004331">
    <property type="term" value="F:fructose-2,6-bisphosphate 2-phosphatase activity"/>
    <property type="evidence" value="ECO:0007669"/>
    <property type="project" value="TreeGrafter"/>
</dbReference>
<protein>
    <submittedName>
        <fullName evidence="4">Histidine phosphatase family protein</fullName>
    </submittedName>
</protein>
<dbReference type="CDD" id="cd07067">
    <property type="entry name" value="HP_PGM_like"/>
    <property type="match status" value="1"/>
</dbReference>
<dbReference type="SMART" id="SM00855">
    <property type="entry name" value="PGAM"/>
    <property type="match status" value="1"/>
</dbReference>
<gene>
    <name evidence="4" type="ORF">CUU66_21180</name>
</gene>
<reference evidence="4 5" key="1">
    <citation type="submission" date="2017-11" db="EMBL/GenBank/DDBJ databases">
        <title>Comparitive Functional Genomics of Dry Heat Resistant strains isolated from the Viking Spacecraft.</title>
        <authorList>
            <person name="Seuylemezian A."/>
            <person name="Cooper K."/>
            <person name="Vaishampayan P."/>
        </authorList>
    </citation>
    <scope>NUCLEOTIDE SEQUENCE [LARGE SCALE GENOMIC DNA]</scope>
    <source>
        <strain evidence="4 5">V1-29</strain>
    </source>
</reference>
<proteinExistence type="predicted"/>
<dbReference type="OrthoDB" id="9782128at2"/>
<dbReference type="GO" id="GO:0043456">
    <property type="term" value="P:regulation of pentose-phosphate shunt"/>
    <property type="evidence" value="ECO:0007669"/>
    <property type="project" value="TreeGrafter"/>
</dbReference>
<dbReference type="SUPFAM" id="SSF53254">
    <property type="entry name" value="Phosphoglycerate mutase-like"/>
    <property type="match status" value="1"/>
</dbReference>
<keyword evidence="5" id="KW-1185">Reference proteome</keyword>
<feature type="active site" description="Tele-phosphohistidine intermediate" evidence="2">
    <location>
        <position position="51"/>
    </location>
</feature>
<organism evidence="4 5">
    <name type="scientific">Peribacillus deserti</name>
    <dbReference type="NCBI Taxonomy" id="673318"/>
    <lineage>
        <taxon>Bacteria</taxon>
        <taxon>Bacillati</taxon>
        <taxon>Bacillota</taxon>
        <taxon>Bacilli</taxon>
        <taxon>Bacillales</taxon>
        <taxon>Bacillaceae</taxon>
        <taxon>Peribacillus</taxon>
    </lineage>
</organism>
<dbReference type="Pfam" id="PF00300">
    <property type="entry name" value="His_Phos_1"/>
    <property type="match status" value="1"/>
</dbReference>
<feature type="binding site" evidence="3">
    <location>
        <position position="135"/>
    </location>
    <ligand>
        <name>substrate</name>
    </ligand>
</feature>
<name>A0A2N5M0T6_9BACI</name>
<dbReference type="GO" id="GO:0045820">
    <property type="term" value="P:negative regulation of glycolytic process"/>
    <property type="evidence" value="ECO:0007669"/>
    <property type="project" value="TreeGrafter"/>
</dbReference>
<dbReference type="PANTHER" id="PTHR46517">
    <property type="entry name" value="FRUCTOSE-2,6-BISPHOSPHATASE TIGAR"/>
    <property type="match status" value="1"/>
</dbReference>
<dbReference type="EMBL" id="PGUY01000071">
    <property type="protein sequence ID" value="PLT27976.1"/>
    <property type="molecule type" value="Genomic_DNA"/>
</dbReference>
<dbReference type="PANTHER" id="PTHR46517:SF1">
    <property type="entry name" value="FRUCTOSE-2,6-BISPHOSPHATASE TIGAR"/>
    <property type="match status" value="1"/>
</dbReference>
<dbReference type="Gene3D" id="3.40.50.1240">
    <property type="entry name" value="Phosphoglycerate mutase-like"/>
    <property type="match status" value="1"/>
</dbReference>
<dbReference type="GO" id="GO:0005829">
    <property type="term" value="C:cytosol"/>
    <property type="evidence" value="ECO:0007669"/>
    <property type="project" value="TreeGrafter"/>
</dbReference>
<evidence type="ECO:0000256" key="2">
    <source>
        <dbReference type="PIRSR" id="PIRSR613078-1"/>
    </source>
</evidence>
<accession>A0A2N5M0T6</accession>
<dbReference type="InterPro" id="IPR051695">
    <property type="entry name" value="Phosphoglycerate_Mutase"/>
</dbReference>
<feature type="binding site" evidence="3">
    <location>
        <position position="100"/>
    </location>
    <ligand>
        <name>substrate</name>
    </ligand>
</feature>
<sequence>MVLGSYPFLPFQQTKHHIFCHLPGFPLCYFYIVKKSNVRRIRVLTIYLVRHGKTEWNVQTRWQGWGNGELTAEGMQGATLLSKRLKDEPIDKVYASSSKRAYHTAEIIIGRRSIEIVKEDVLREMHFGDWEGRTKDEVIAQYANEVKAFWETPHLYTRDQGELFPDVYERAAEAWKMILENHSSGTVLIVSHSIFLRVLLSYLKDLPLEHLFKQEPLLNTSLTQIQVEDGKVSIIFEGDTSHLVE</sequence>
<feature type="binding site" evidence="3">
    <location>
        <begin position="50"/>
        <end position="57"/>
    </location>
    <ligand>
        <name>substrate</name>
    </ligand>
</feature>
<evidence type="ECO:0000313" key="4">
    <source>
        <dbReference type="EMBL" id="PLT27976.1"/>
    </source>
</evidence>
<dbReference type="Proteomes" id="UP000234748">
    <property type="component" value="Unassembled WGS sequence"/>
</dbReference>
<feature type="active site" description="Proton donor/acceptor" evidence="2">
    <location>
        <position position="124"/>
    </location>
</feature>
<dbReference type="InterPro" id="IPR013078">
    <property type="entry name" value="His_Pase_superF_clade-1"/>
</dbReference>
<evidence type="ECO:0000256" key="1">
    <source>
        <dbReference type="ARBA" id="ARBA00022801"/>
    </source>
</evidence>
<dbReference type="AlphaFoldDB" id="A0A2N5M0T6"/>
<comment type="caution">
    <text evidence="4">The sequence shown here is derived from an EMBL/GenBank/DDBJ whole genome shotgun (WGS) entry which is preliminary data.</text>
</comment>
<dbReference type="InterPro" id="IPR029033">
    <property type="entry name" value="His_PPase_superfam"/>
</dbReference>
<keyword evidence="1" id="KW-0378">Hydrolase</keyword>
<evidence type="ECO:0000256" key="3">
    <source>
        <dbReference type="PIRSR" id="PIRSR613078-2"/>
    </source>
</evidence>